<feature type="transmembrane region" description="Helical" evidence="8">
    <location>
        <begin position="121"/>
        <end position="143"/>
    </location>
</feature>
<evidence type="ECO:0000256" key="1">
    <source>
        <dbReference type="ARBA" id="ARBA00004651"/>
    </source>
</evidence>
<dbReference type="EMBL" id="CADCVF010000004">
    <property type="protein sequence ID" value="CAA9443625.1"/>
    <property type="molecule type" value="Genomic_DNA"/>
</dbReference>
<keyword evidence="2" id="KW-0813">Transport</keyword>
<feature type="transmembrane region" description="Helical" evidence="8">
    <location>
        <begin position="69"/>
        <end position="93"/>
    </location>
</feature>
<dbReference type="GO" id="GO:0030001">
    <property type="term" value="P:metal ion transport"/>
    <property type="evidence" value="ECO:0007669"/>
    <property type="project" value="UniProtKB-ARBA"/>
</dbReference>
<sequence>MPRRLSTPQLIVFGFLALMVLGTVLLKLPVSTERGISWVDAMFVSVSAGSVTGLSTVDFPTTFTTFGAVVVMVLVQLGGLGIMTVTTMAVLFVGQRLGFRDLIAVRESIESVDSPRNTLRLLLQIARITFAVELLAAAALSVAFIRQGMGFGEGIFQGAFHAIMGFCNAGLVNLDAGSFIPYAGNWLVVGTLALAIVLGGLGFPVLVDLYRYRKDRRLTVHSRLVLITSAVLLLIGVVSVVAMEWSNPGTLGGQSWSTRLAMSVFQGVTARTAGFYTVNYPEMRDPTLLVQTLLMFVGTAPTSTGGGIKVTTLALVVLIVVAQVRGQDRITLFWRTLPRPLIARALSVLALASLLVLLSTLALMISDGLTLLPALFEVTSAFGTVGLSLDVTPNLSTFGKILVSAVMFLGRVGPITFVVALAARQRTPRYRYPEEEIAIG</sequence>
<organism evidence="9">
    <name type="scientific">uncultured Rubrobacteraceae bacterium</name>
    <dbReference type="NCBI Taxonomy" id="349277"/>
    <lineage>
        <taxon>Bacteria</taxon>
        <taxon>Bacillati</taxon>
        <taxon>Actinomycetota</taxon>
        <taxon>Rubrobacteria</taxon>
        <taxon>Rubrobacterales</taxon>
        <taxon>Rubrobacteraceae</taxon>
        <taxon>environmental samples</taxon>
    </lineage>
</organism>
<keyword evidence="7 8" id="KW-0472">Membrane</keyword>
<dbReference type="PANTHER" id="PTHR32024:SF1">
    <property type="entry name" value="KTR SYSTEM POTASSIUM UPTAKE PROTEIN B"/>
    <property type="match status" value="1"/>
</dbReference>
<accession>A0A6J4QFN5</accession>
<gene>
    <name evidence="9" type="ORF">AVDCRST_MAG58-194</name>
</gene>
<evidence type="ECO:0000256" key="2">
    <source>
        <dbReference type="ARBA" id="ARBA00022448"/>
    </source>
</evidence>
<dbReference type="GO" id="GO:0005886">
    <property type="term" value="C:plasma membrane"/>
    <property type="evidence" value="ECO:0007669"/>
    <property type="project" value="UniProtKB-SubCell"/>
</dbReference>
<evidence type="ECO:0000256" key="8">
    <source>
        <dbReference type="SAM" id="Phobius"/>
    </source>
</evidence>
<dbReference type="InterPro" id="IPR003445">
    <property type="entry name" value="Cat_transpt"/>
</dbReference>
<dbReference type="AlphaFoldDB" id="A0A6J4QFN5"/>
<evidence type="ECO:0000313" key="9">
    <source>
        <dbReference type="EMBL" id="CAA9443625.1"/>
    </source>
</evidence>
<feature type="transmembrane region" description="Helical" evidence="8">
    <location>
        <begin position="36"/>
        <end position="57"/>
    </location>
</feature>
<feature type="transmembrane region" description="Helical" evidence="8">
    <location>
        <begin position="341"/>
        <end position="365"/>
    </location>
</feature>
<dbReference type="GO" id="GO:0008324">
    <property type="term" value="F:monoatomic cation transmembrane transporter activity"/>
    <property type="evidence" value="ECO:0007669"/>
    <property type="project" value="InterPro"/>
</dbReference>
<evidence type="ECO:0000256" key="5">
    <source>
        <dbReference type="ARBA" id="ARBA00022989"/>
    </source>
</evidence>
<keyword evidence="4 8" id="KW-0812">Transmembrane</keyword>
<proteinExistence type="predicted"/>
<evidence type="ECO:0000256" key="3">
    <source>
        <dbReference type="ARBA" id="ARBA00022475"/>
    </source>
</evidence>
<comment type="subcellular location">
    <subcellularLocation>
        <location evidence="1">Cell membrane</location>
        <topology evidence="1">Multi-pass membrane protein</topology>
    </subcellularLocation>
</comment>
<feature type="transmembrane region" description="Helical" evidence="8">
    <location>
        <begin position="224"/>
        <end position="243"/>
    </location>
</feature>
<feature type="transmembrane region" description="Helical" evidence="8">
    <location>
        <begin position="186"/>
        <end position="212"/>
    </location>
</feature>
<evidence type="ECO:0000256" key="7">
    <source>
        <dbReference type="ARBA" id="ARBA00023136"/>
    </source>
</evidence>
<dbReference type="Pfam" id="PF02386">
    <property type="entry name" value="TrkH"/>
    <property type="match status" value="1"/>
</dbReference>
<reference evidence="9" key="1">
    <citation type="submission" date="2020-02" db="EMBL/GenBank/DDBJ databases">
        <authorList>
            <person name="Meier V. D."/>
        </authorList>
    </citation>
    <scope>NUCLEOTIDE SEQUENCE</scope>
    <source>
        <strain evidence="9">AVDCRST_MAG58</strain>
    </source>
</reference>
<evidence type="ECO:0000256" key="4">
    <source>
        <dbReference type="ARBA" id="ARBA00022692"/>
    </source>
</evidence>
<feature type="transmembrane region" description="Helical" evidence="8">
    <location>
        <begin position="401"/>
        <end position="423"/>
    </location>
</feature>
<protein>
    <submittedName>
        <fullName evidence="9">KtrAB potassium uptake system, integral membrane component KtrB</fullName>
    </submittedName>
</protein>
<keyword evidence="6" id="KW-0406">Ion transport</keyword>
<feature type="transmembrane region" description="Helical" evidence="8">
    <location>
        <begin position="293"/>
        <end position="321"/>
    </location>
</feature>
<keyword evidence="3" id="KW-1003">Cell membrane</keyword>
<name>A0A6J4QFN5_9ACTN</name>
<keyword evidence="5 8" id="KW-1133">Transmembrane helix</keyword>
<evidence type="ECO:0000256" key="6">
    <source>
        <dbReference type="ARBA" id="ARBA00023065"/>
    </source>
</evidence>
<dbReference type="PANTHER" id="PTHR32024">
    <property type="entry name" value="TRK SYSTEM POTASSIUM UPTAKE PROTEIN TRKG-RELATED"/>
    <property type="match status" value="1"/>
</dbReference>